<comment type="similarity">
    <text evidence="2">Belongs to the cytochrome P450 family.</text>
</comment>
<evidence type="ECO:0000256" key="1">
    <source>
        <dbReference type="ARBA" id="ARBA00004370"/>
    </source>
</evidence>
<evidence type="ECO:0000313" key="10">
    <source>
        <dbReference type="Proteomes" id="UP001370490"/>
    </source>
</evidence>
<dbReference type="InterPro" id="IPR050665">
    <property type="entry name" value="Cytochrome_P450_Monooxygen"/>
</dbReference>
<comment type="caution">
    <text evidence="9">The sequence shown here is derived from an EMBL/GenBank/DDBJ whole genome shotgun (WGS) entry which is preliminary data.</text>
</comment>
<evidence type="ECO:0000256" key="5">
    <source>
        <dbReference type="ARBA" id="ARBA00023002"/>
    </source>
</evidence>
<evidence type="ECO:0000256" key="7">
    <source>
        <dbReference type="ARBA" id="ARBA00023033"/>
    </source>
</evidence>
<evidence type="ECO:0000256" key="2">
    <source>
        <dbReference type="ARBA" id="ARBA00010617"/>
    </source>
</evidence>
<dbReference type="Gene3D" id="1.20.120.990">
    <property type="entry name" value="Glycosyltransferase family 88, C-terminal domain"/>
    <property type="match status" value="1"/>
</dbReference>
<dbReference type="GO" id="GO:0004497">
    <property type="term" value="F:monooxygenase activity"/>
    <property type="evidence" value="ECO:0007669"/>
    <property type="project" value="UniProtKB-KW"/>
</dbReference>
<sequence length="102" mass="11802">MLPSFSKSCCALTDRLKSLVSTPRFCELDVAPEFQKIFELQEEQAGLVAETFRSLCFPGLRFIPTKKNKRRYALDKEIKSILRNMIRRKEQDRQNGKSGSDD</sequence>
<reference evidence="9 10" key="1">
    <citation type="submission" date="2023-12" db="EMBL/GenBank/DDBJ databases">
        <title>A high-quality genome assembly for Dillenia turbinata (Dilleniales).</title>
        <authorList>
            <person name="Chanderbali A."/>
        </authorList>
    </citation>
    <scope>NUCLEOTIDE SEQUENCE [LARGE SCALE GENOMIC DNA]</scope>
    <source>
        <strain evidence="9">LSX21</strain>
        <tissue evidence="9">Leaf</tissue>
    </source>
</reference>
<name>A0AAN8Z9F7_9MAGN</name>
<dbReference type="GO" id="GO:0016020">
    <property type="term" value="C:membrane"/>
    <property type="evidence" value="ECO:0007669"/>
    <property type="project" value="UniProtKB-SubCell"/>
</dbReference>
<organism evidence="9 10">
    <name type="scientific">Dillenia turbinata</name>
    <dbReference type="NCBI Taxonomy" id="194707"/>
    <lineage>
        <taxon>Eukaryota</taxon>
        <taxon>Viridiplantae</taxon>
        <taxon>Streptophyta</taxon>
        <taxon>Embryophyta</taxon>
        <taxon>Tracheophyta</taxon>
        <taxon>Spermatophyta</taxon>
        <taxon>Magnoliopsida</taxon>
        <taxon>eudicotyledons</taxon>
        <taxon>Gunneridae</taxon>
        <taxon>Pentapetalae</taxon>
        <taxon>Dilleniales</taxon>
        <taxon>Dilleniaceae</taxon>
        <taxon>Dillenia</taxon>
    </lineage>
</organism>
<proteinExistence type="inferred from homology"/>
<dbReference type="GO" id="GO:0046872">
    <property type="term" value="F:metal ion binding"/>
    <property type="evidence" value="ECO:0007669"/>
    <property type="project" value="UniProtKB-KW"/>
</dbReference>
<protein>
    <submittedName>
        <fullName evidence="9">Uncharacterized protein</fullName>
    </submittedName>
</protein>
<evidence type="ECO:0000256" key="6">
    <source>
        <dbReference type="ARBA" id="ARBA00023004"/>
    </source>
</evidence>
<keyword evidence="4" id="KW-0479">Metal-binding</keyword>
<keyword evidence="3" id="KW-0349">Heme</keyword>
<accession>A0AAN8Z9F7</accession>
<evidence type="ECO:0000256" key="3">
    <source>
        <dbReference type="ARBA" id="ARBA00022617"/>
    </source>
</evidence>
<dbReference type="EMBL" id="JBAMMX010000014">
    <property type="protein sequence ID" value="KAK6927225.1"/>
    <property type="molecule type" value="Genomic_DNA"/>
</dbReference>
<comment type="subcellular location">
    <subcellularLocation>
        <location evidence="1">Membrane</location>
    </subcellularLocation>
</comment>
<dbReference type="Proteomes" id="UP001370490">
    <property type="component" value="Unassembled WGS sequence"/>
</dbReference>
<keyword evidence="10" id="KW-1185">Reference proteome</keyword>
<keyword evidence="6" id="KW-0408">Iron</keyword>
<dbReference type="PANTHER" id="PTHR24282">
    <property type="entry name" value="CYTOCHROME P450 FAMILY MEMBER"/>
    <property type="match status" value="1"/>
</dbReference>
<evidence type="ECO:0000256" key="4">
    <source>
        <dbReference type="ARBA" id="ARBA00022723"/>
    </source>
</evidence>
<evidence type="ECO:0000256" key="8">
    <source>
        <dbReference type="ARBA" id="ARBA00023136"/>
    </source>
</evidence>
<dbReference type="AlphaFoldDB" id="A0AAN8Z9F7"/>
<evidence type="ECO:0000313" key="9">
    <source>
        <dbReference type="EMBL" id="KAK6927225.1"/>
    </source>
</evidence>
<keyword evidence="8" id="KW-0472">Membrane</keyword>
<gene>
    <name evidence="9" type="ORF">RJ641_005816</name>
</gene>
<keyword evidence="7" id="KW-0503">Monooxygenase</keyword>
<dbReference type="PANTHER" id="PTHR24282:SF148">
    <property type="entry name" value="CYTOCHROME P450 72A15-LIKE"/>
    <property type="match status" value="1"/>
</dbReference>
<keyword evidence="5" id="KW-0560">Oxidoreductase</keyword>